<feature type="region of interest" description="Disordered" evidence="1">
    <location>
        <begin position="18"/>
        <end position="41"/>
    </location>
</feature>
<gene>
    <name evidence="3" type="ORF">LAX5112_03275</name>
</gene>
<dbReference type="Pfam" id="PF07238">
    <property type="entry name" value="PilZ"/>
    <property type="match status" value="1"/>
</dbReference>
<dbReference type="STRING" id="388408.LAX5112_03275"/>
<protein>
    <recommendedName>
        <fullName evidence="2">PilZ domain-containing protein</fullName>
    </recommendedName>
</protein>
<keyword evidence="4" id="KW-1185">Reference proteome</keyword>
<dbReference type="Proteomes" id="UP000053235">
    <property type="component" value="Unassembled WGS sequence"/>
</dbReference>
<dbReference type="SUPFAM" id="SSF141371">
    <property type="entry name" value="PilZ domain-like"/>
    <property type="match status" value="1"/>
</dbReference>
<feature type="region of interest" description="Disordered" evidence="1">
    <location>
        <begin position="157"/>
        <end position="182"/>
    </location>
</feature>
<dbReference type="AlphaFoldDB" id="A0A0M7ACY9"/>
<dbReference type="GO" id="GO:0035438">
    <property type="term" value="F:cyclic-di-GMP binding"/>
    <property type="evidence" value="ECO:0007669"/>
    <property type="project" value="InterPro"/>
</dbReference>
<name>A0A0M7ACY9_9HYPH</name>
<accession>A0A0M7ACY9</accession>
<dbReference type="EMBL" id="CXWD01000013">
    <property type="protein sequence ID" value="CTQ72739.1"/>
    <property type="molecule type" value="Genomic_DNA"/>
</dbReference>
<evidence type="ECO:0000313" key="3">
    <source>
        <dbReference type="EMBL" id="CTQ72739.1"/>
    </source>
</evidence>
<dbReference type="RefSeq" id="WP_008196344.1">
    <property type="nucleotide sequence ID" value="NZ_CXWD01000013.1"/>
</dbReference>
<evidence type="ECO:0000256" key="1">
    <source>
        <dbReference type="SAM" id="MobiDB-lite"/>
    </source>
</evidence>
<evidence type="ECO:0000313" key="4">
    <source>
        <dbReference type="Proteomes" id="UP000053235"/>
    </source>
</evidence>
<evidence type="ECO:0000259" key="2">
    <source>
        <dbReference type="Pfam" id="PF07238"/>
    </source>
</evidence>
<proteinExistence type="predicted"/>
<feature type="domain" description="PilZ" evidence="2">
    <location>
        <begin position="41"/>
        <end position="113"/>
    </location>
</feature>
<reference evidence="4" key="1">
    <citation type="submission" date="2015-07" db="EMBL/GenBank/DDBJ databases">
        <authorList>
            <person name="Rodrigo-Torres Lidia"/>
            <person name="Arahal R.David."/>
        </authorList>
    </citation>
    <scope>NUCLEOTIDE SEQUENCE [LARGE SCALE GENOMIC DNA]</scope>
    <source>
        <strain evidence="4">CECT 5112</strain>
    </source>
</reference>
<organism evidence="3 4">
    <name type="scientific">Roseibium alexandrii</name>
    <dbReference type="NCBI Taxonomy" id="388408"/>
    <lineage>
        <taxon>Bacteria</taxon>
        <taxon>Pseudomonadati</taxon>
        <taxon>Pseudomonadota</taxon>
        <taxon>Alphaproteobacteria</taxon>
        <taxon>Hyphomicrobiales</taxon>
        <taxon>Stappiaceae</taxon>
        <taxon>Roseibium</taxon>
    </lineage>
</organism>
<sequence length="182" mass="20654">MSPDVHVILEVPVQTVMSEDKQEQAPVSGQETQTAEDRPRRTRVLKKGKIIFQGGLRSFPCIVRNLSDGGAMLQFETAFLAPPQFELQIDLENFEVTCEKRWEDGLKMGVQFIGEKRIVGAQRAQSLKTSEEALKSEIDLLHDSPDNFFTRQHMMDDTKRVQQPVRRARQAGSGKPAFGKRR</sequence>
<dbReference type="InterPro" id="IPR009875">
    <property type="entry name" value="PilZ_domain"/>
</dbReference>